<dbReference type="SFLD" id="SFLDS00003">
    <property type="entry name" value="Haloacid_Dehalogenase"/>
    <property type="match status" value="1"/>
</dbReference>
<evidence type="ECO:0000256" key="1">
    <source>
        <dbReference type="SAM" id="MobiDB-lite"/>
    </source>
</evidence>
<proteinExistence type="predicted"/>
<dbReference type="SUPFAM" id="SSF56784">
    <property type="entry name" value="HAD-like"/>
    <property type="match status" value="1"/>
</dbReference>
<evidence type="ECO:0008006" key="3">
    <source>
        <dbReference type="Google" id="ProtNLM"/>
    </source>
</evidence>
<dbReference type="PANTHER" id="PTHR12725">
    <property type="entry name" value="HALOACID DEHALOGENASE-LIKE HYDROLASE"/>
    <property type="match status" value="1"/>
</dbReference>
<accession>A0A7R9ZY67</accession>
<dbReference type="EMBL" id="HBEG01005353">
    <property type="protein sequence ID" value="CAD8347452.1"/>
    <property type="molecule type" value="Transcribed_RNA"/>
</dbReference>
<evidence type="ECO:0000313" key="2">
    <source>
        <dbReference type="EMBL" id="CAD8347452.1"/>
    </source>
</evidence>
<feature type="compositionally biased region" description="Basic and acidic residues" evidence="1">
    <location>
        <begin position="241"/>
        <end position="257"/>
    </location>
</feature>
<organism evidence="2">
    <name type="scientific">Pyrodinium bahamense</name>
    <dbReference type="NCBI Taxonomy" id="73915"/>
    <lineage>
        <taxon>Eukaryota</taxon>
        <taxon>Sar</taxon>
        <taxon>Alveolata</taxon>
        <taxon>Dinophyceae</taxon>
        <taxon>Gonyaulacales</taxon>
        <taxon>Pyrocystaceae</taxon>
        <taxon>Pyrodinium</taxon>
    </lineage>
</organism>
<dbReference type="Gene3D" id="3.40.50.1000">
    <property type="entry name" value="HAD superfamily/HAD-like"/>
    <property type="match status" value="1"/>
</dbReference>
<dbReference type="PANTHER" id="PTHR12725:SF117">
    <property type="entry name" value="HALOACID DEHALOGENASE-LIKE HYDROLASE"/>
    <property type="match status" value="1"/>
</dbReference>
<dbReference type="InterPro" id="IPR010237">
    <property type="entry name" value="Pyr-5-nucltdase"/>
</dbReference>
<sequence>MVGTIFFDCDDTLYKNAWATASKLNDKFADYCSTNLGISKDGMMDLYKTYGTTLCGLIRENHIAEAQVQDFLAKVHDVPLDDIKPDHSLRALLESLPQRRWVFTAATKEHAERCLQRLGIQDLFLGIIACSSSDMFAKAGYVSKHDPRCFEVAMQIAGVRPEQAASCMLLDDSVSNLKTAKGKGWQTVLVGLHGRDGSRITSPDADFMVHTIHDIRNAIPEMFDGESLFESMGAIVERTDAKAKVDSKADQTDGSERPKRRRVLKPLDSSPERKVLRRVATPLSPRAP</sequence>
<dbReference type="SFLD" id="SFLDG01132">
    <property type="entry name" value="C1.5.3:_5'-Nucleotidase_Like"/>
    <property type="match status" value="1"/>
</dbReference>
<reference evidence="2" key="1">
    <citation type="submission" date="2021-01" db="EMBL/GenBank/DDBJ databases">
        <authorList>
            <person name="Corre E."/>
            <person name="Pelletier E."/>
            <person name="Niang G."/>
            <person name="Scheremetjew M."/>
            <person name="Finn R."/>
            <person name="Kale V."/>
            <person name="Holt S."/>
            <person name="Cochrane G."/>
            <person name="Meng A."/>
            <person name="Brown T."/>
            <person name="Cohen L."/>
        </authorList>
    </citation>
    <scope>NUCLEOTIDE SEQUENCE</scope>
    <source>
        <strain evidence="2">Pbaha01</strain>
    </source>
</reference>
<dbReference type="NCBIfam" id="TIGR01993">
    <property type="entry name" value="Pyr-5-nucltdase"/>
    <property type="match status" value="1"/>
</dbReference>
<name>A0A7R9ZY67_9DINO</name>
<dbReference type="InterPro" id="IPR023214">
    <property type="entry name" value="HAD_sf"/>
</dbReference>
<feature type="region of interest" description="Disordered" evidence="1">
    <location>
        <begin position="241"/>
        <end position="288"/>
    </location>
</feature>
<dbReference type="Pfam" id="PF00702">
    <property type="entry name" value="Hydrolase"/>
    <property type="match status" value="1"/>
</dbReference>
<dbReference type="InterPro" id="IPR036412">
    <property type="entry name" value="HAD-like_sf"/>
</dbReference>
<protein>
    <recommendedName>
        <fullName evidence="3">Pyrimidine 5-nucleotidase</fullName>
    </recommendedName>
</protein>
<dbReference type="AlphaFoldDB" id="A0A7R9ZY67"/>
<gene>
    <name evidence="2" type="ORF">PBAH0796_LOCUS3191</name>
</gene>
<dbReference type="SFLD" id="SFLDG01129">
    <property type="entry name" value="C1.5:_HAD__Beta-PGM__Phosphata"/>
    <property type="match status" value="1"/>
</dbReference>